<keyword evidence="4" id="KW-1185">Reference proteome</keyword>
<evidence type="ECO:0000313" key="4">
    <source>
        <dbReference type="Proteomes" id="UP000199440"/>
    </source>
</evidence>
<dbReference type="Proteomes" id="UP000199440">
    <property type="component" value="Unassembled WGS sequence"/>
</dbReference>
<dbReference type="InterPro" id="IPR036237">
    <property type="entry name" value="Xyl_isomerase-like_sf"/>
</dbReference>
<dbReference type="InterPro" id="IPR050312">
    <property type="entry name" value="IolE/XylAMocC-like"/>
</dbReference>
<sequence>MNLSRKNFIKTVGLGAVAAGTSSFAAIGKTINKTIEDHELTIGLASYTLRKYSLDEVIEIVQRLNIKDVAFKSFHLPYESTNEELRQITAKVKARGLNLYGGGVMYMKTPEDVETYFNYAKTAGLKMIIGAPKHDLLPQIEKKVKETDIILAIHNHGPEDEIFPSPKSIYDKIQHLDPRIGLCIDTGHTFRLNLDVASEIKKYKDRLYDVHIKDIDEQIPEGKSVEIGRGKMDIPSIMKALKEIKYKGVLGVEYEKDGDHAVYGLTESVGYLRGVLKLV</sequence>
<feature type="signal peptide" evidence="1">
    <location>
        <begin position="1"/>
        <end position="25"/>
    </location>
</feature>
<dbReference type="AlphaFoldDB" id="A0A1G9NMI3"/>
<proteinExistence type="predicted"/>
<protein>
    <submittedName>
        <fullName evidence="3">Sugar phosphate isomerase/epimerase</fullName>
    </submittedName>
</protein>
<dbReference type="Pfam" id="PF01261">
    <property type="entry name" value="AP_endonuc_2"/>
    <property type="match status" value="1"/>
</dbReference>
<accession>A0A1G9NMI3</accession>
<keyword evidence="1" id="KW-0732">Signal</keyword>
<dbReference type="OrthoDB" id="1117096at2"/>
<organism evidence="3 4">
    <name type="scientific">Kriegella aquimaris</name>
    <dbReference type="NCBI Taxonomy" id="192904"/>
    <lineage>
        <taxon>Bacteria</taxon>
        <taxon>Pseudomonadati</taxon>
        <taxon>Bacteroidota</taxon>
        <taxon>Flavobacteriia</taxon>
        <taxon>Flavobacteriales</taxon>
        <taxon>Flavobacteriaceae</taxon>
        <taxon>Kriegella</taxon>
    </lineage>
</organism>
<keyword evidence="3" id="KW-0413">Isomerase</keyword>
<dbReference type="RefSeq" id="WP_089887715.1">
    <property type="nucleotide sequence ID" value="NZ_FNGV01000003.1"/>
</dbReference>
<dbReference type="InterPro" id="IPR013022">
    <property type="entry name" value="Xyl_isomerase-like_TIM-brl"/>
</dbReference>
<evidence type="ECO:0000313" key="3">
    <source>
        <dbReference type="EMBL" id="SDL87574.1"/>
    </source>
</evidence>
<feature type="chain" id="PRO_5011649861" evidence="1">
    <location>
        <begin position="26"/>
        <end position="279"/>
    </location>
</feature>
<reference evidence="3 4" key="1">
    <citation type="submission" date="2016-10" db="EMBL/GenBank/DDBJ databases">
        <authorList>
            <person name="de Groot N.N."/>
        </authorList>
    </citation>
    <scope>NUCLEOTIDE SEQUENCE [LARGE SCALE GENOMIC DNA]</scope>
    <source>
        <strain evidence="3 4">DSM 19886</strain>
    </source>
</reference>
<name>A0A1G9NMI3_9FLAO</name>
<evidence type="ECO:0000259" key="2">
    <source>
        <dbReference type="Pfam" id="PF01261"/>
    </source>
</evidence>
<dbReference type="Gene3D" id="3.20.20.150">
    <property type="entry name" value="Divalent-metal-dependent TIM barrel enzymes"/>
    <property type="match status" value="1"/>
</dbReference>
<dbReference type="STRING" id="192904.SAMN04488514_103240"/>
<dbReference type="GO" id="GO:0016853">
    <property type="term" value="F:isomerase activity"/>
    <property type="evidence" value="ECO:0007669"/>
    <property type="project" value="UniProtKB-KW"/>
</dbReference>
<evidence type="ECO:0000256" key="1">
    <source>
        <dbReference type="SAM" id="SignalP"/>
    </source>
</evidence>
<feature type="domain" description="Xylose isomerase-like TIM barrel" evidence="2">
    <location>
        <begin position="143"/>
        <end position="273"/>
    </location>
</feature>
<dbReference type="PANTHER" id="PTHR12110">
    <property type="entry name" value="HYDROXYPYRUVATE ISOMERASE"/>
    <property type="match status" value="1"/>
</dbReference>
<dbReference type="SUPFAM" id="SSF51658">
    <property type="entry name" value="Xylose isomerase-like"/>
    <property type="match status" value="1"/>
</dbReference>
<gene>
    <name evidence="3" type="ORF">SAMN04488514_103240</name>
</gene>
<dbReference type="EMBL" id="FNGV01000003">
    <property type="protein sequence ID" value="SDL87574.1"/>
    <property type="molecule type" value="Genomic_DNA"/>
</dbReference>
<dbReference type="PANTHER" id="PTHR12110:SF41">
    <property type="entry name" value="INOSOSE DEHYDRATASE"/>
    <property type="match status" value="1"/>
</dbReference>